<evidence type="ECO:0008006" key="3">
    <source>
        <dbReference type="Google" id="ProtNLM"/>
    </source>
</evidence>
<dbReference type="Proteomes" id="UP001162162">
    <property type="component" value="Unassembled WGS sequence"/>
</dbReference>
<comment type="caution">
    <text evidence="1">The sequence shown here is derived from an EMBL/GenBank/DDBJ whole genome shotgun (WGS) entry which is preliminary data.</text>
</comment>
<proteinExistence type="predicted"/>
<dbReference type="AlphaFoldDB" id="A0AAV8YRX7"/>
<protein>
    <recommendedName>
        <fullName evidence="3">DUF4817 domain-containing protein</fullName>
    </recommendedName>
</protein>
<organism evidence="1 2">
    <name type="scientific">Aromia moschata</name>
    <dbReference type="NCBI Taxonomy" id="1265417"/>
    <lineage>
        <taxon>Eukaryota</taxon>
        <taxon>Metazoa</taxon>
        <taxon>Ecdysozoa</taxon>
        <taxon>Arthropoda</taxon>
        <taxon>Hexapoda</taxon>
        <taxon>Insecta</taxon>
        <taxon>Pterygota</taxon>
        <taxon>Neoptera</taxon>
        <taxon>Endopterygota</taxon>
        <taxon>Coleoptera</taxon>
        <taxon>Polyphaga</taxon>
        <taxon>Cucujiformia</taxon>
        <taxon>Chrysomeloidea</taxon>
        <taxon>Cerambycidae</taxon>
        <taxon>Cerambycinae</taxon>
        <taxon>Callichromatini</taxon>
        <taxon>Aromia</taxon>
    </lineage>
</organism>
<name>A0AAV8YRX7_9CUCU</name>
<reference evidence="1" key="1">
    <citation type="journal article" date="2023" name="Insect Mol. Biol.">
        <title>Genome sequencing provides insights into the evolution of gene families encoding plant cell wall-degrading enzymes in longhorned beetles.</title>
        <authorList>
            <person name="Shin N.R."/>
            <person name="Okamura Y."/>
            <person name="Kirsch R."/>
            <person name="Pauchet Y."/>
        </authorList>
    </citation>
    <scope>NUCLEOTIDE SEQUENCE</scope>
    <source>
        <strain evidence="1">AMC_N1</strain>
    </source>
</reference>
<sequence>MVYLTYMHKITILQMIGYGDRTRTQAEVARRYQEKYSPISQEQLDPPHTTYGFFLYFVGRYRKPTDIDSRLEIGNNSHTYR</sequence>
<keyword evidence="2" id="KW-1185">Reference proteome</keyword>
<evidence type="ECO:0000313" key="1">
    <source>
        <dbReference type="EMBL" id="KAJ8954306.1"/>
    </source>
</evidence>
<gene>
    <name evidence="1" type="ORF">NQ318_005892</name>
</gene>
<dbReference type="EMBL" id="JAPWTK010000049">
    <property type="protein sequence ID" value="KAJ8954306.1"/>
    <property type="molecule type" value="Genomic_DNA"/>
</dbReference>
<evidence type="ECO:0000313" key="2">
    <source>
        <dbReference type="Proteomes" id="UP001162162"/>
    </source>
</evidence>
<accession>A0AAV8YRX7</accession>